<sequence>MPSYIPSLLLALLLGFSVVAAAAPLQPRDADFASVRTRLDRDRSGKKGDPPDKYFHESTFHPHYDGRFADRELSYRERQAHLTALMQTYLSTMNDIGAETWIMHGSLLGWWWNRKIMPWDSDIDVQISERSMHYLADYYNMTIHHYKLPGLPDGRDYMLEVNPHYKNGSIADHLNMIDARWVDTETGLFIDITTLRRNATAEAEGKKGSMMCKDNHHYYFDDVFPLRESVFENTPVKIPYAYSELLVEEYGEQALTDTSFENHVFNQDRMEWIPIVEPPEPVLPPHYNFKGDSPAVKKPKLRMPPKISDLGSS</sequence>
<dbReference type="OrthoDB" id="444255at2759"/>
<evidence type="ECO:0000256" key="4">
    <source>
        <dbReference type="ARBA" id="ARBA00023136"/>
    </source>
</evidence>
<evidence type="ECO:0000256" key="3">
    <source>
        <dbReference type="ARBA" id="ARBA00022989"/>
    </source>
</evidence>
<accession>A0A4U0WBD0</accession>
<evidence type="ECO:0000313" key="9">
    <source>
        <dbReference type="Proteomes" id="UP000308768"/>
    </source>
</evidence>
<proteinExistence type="predicted"/>
<dbReference type="EMBL" id="NAJN01001929">
    <property type="protein sequence ID" value="TKA59882.1"/>
    <property type="molecule type" value="Genomic_DNA"/>
</dbReference>
<name>A0A4U0WBD0_9PEZI</name>
<keyword evidence="2" id="KW-0812">Transmembrane</keyword>
<evidence type="ECO:0000259" key="7">
    <source>
        <dbReference type="Pfam" id="PF04991"/>
    </source>
</evidence>
<feature type="chain" id="PRO_5020412021" description="LicD/FKTN/FKRP nucleotidyltransferase domain-containing protein" evidence="6">
    <location>
        <begin position="23"/>
        <end position="313"/>
    </location>
</feature>
<evidence type="ECO:0000313" key="8">
    <source>
        <dbReference type="EMBL" id="TKA59882.1"/>
    </source>
</evidence>
<keyword evidence="3" id="KW-1133">Transmembrane helix</keyword>
<dbReference type="GO" id="GO:0009100">
    <property type="term" value="P:glycoprotein metabolic process"/>
    <property type="evidence" value="ECO:0007669"/>
    <property type="project" value="UniProtKB-ARBA"/>
</dbReference>
<evidence type="ECO:0000256" key="1">
    <source>
        <dbReference type="ARBA" id="ARBA00004167"/>
    </source>
</evidence>
<dbReference type="Pfam" id="PF04991">
    <property type="entry name" value="LicD"/>
    <property type="match status" value="2"/>
</dbReference>
<evidence type="ECO:0000256" key="2">
    <source>
        <dbReference type="ARBA" id="ARBA00022692"/>
    </source>
</evidence>
<dbReference type="InterPro" id="IPR007074">
    <property type="entry name" value="LicD/FKTN/FKRP_NTP_transf"/>
</dbReference>
<feature type="domain" description="LicD/FKTN/FKRP nucleotidyltransferase" evidence="7">
    <location>
        <begin position="209"/>
        <end position="251"/>
    </location>
</feature>
<dbReference type="STRING" id="331657.A0A4U0WBD0"/>
<dbReference type="AlphaFoldDB" id="A0A4U0WBD0"/>
<protein>
    <recommendedName>
        <fullName evidence="7">LicD/FKTN/FKRP nucleotidyltransferase domain-containing protein</fullName>
    </recommendedName>
</protein>
<dbReference type="GO" id="GO:0016020">
    <property type="term" value="C:membrane"/>
    <property type="evidence" value="ECO:0007669"/>
    <property type="project" value="UniProtKB-SubCell"/>
</dbReference>
<dbReference type="PANTHER" id="PTHR15407">
    <property type="entry name" value="FUKUTIN-RELATED"/>
    <property type="match status" value="1"/>
</dbReference>
<feature type="domain" description="LicD/FKTN/FKRP nucleotidyltransferase" evidence="7">
    <location>
        <begin position="99"/>
        <end position="198"/>
    </location>
</feature>
<dbReference type="InterPro" id="IPR009644">
    <property type="entry name" value="FKTN/MNN4/W02B3.4-1"/>
</dbReference>
<gene>
    <name evidence="8" type="ORF">B0A49_12664</name>
</gene>
<feature type="region of interest" description="Disordered" evidence="5">
    <location>
        <begin position="290"/>
        <end position="313"/>
    </location>
</feature>
<organism evidence="8 9">
    <name type="scientific">Cryomyces minteri</name>
    <dbReference type="NCBI Taxonomy" id="331657"/>
    <lineage>
        <taxon>Eukaryota</taxon>
        <taxon>Fungi</taxon>
        <taxon>Dikarya</taxon>
        <taxon>Ascomycota</taxon>
        <taxon>Pezizomycotina</taxon>
        <taxon>Dothideomycetes</taxon>
        <taxon>Dothideomycetes incertae sedis</taxon>
        <taxon>Cryomyces</taxon>
    </lineage>
</organism>
<keyword evidence="9" id="KW-1185">Reference proteome</keyword>
<evidence type="ECO:0000256" key="5">
    <source>
        <dbReference type="SAM" id="MobiDB-lite"/>
    </source>
</evidence>
<feature type="signal peptide" evidence="6">
    <location>
        <begin position="1"/>
        <end position="22"/>
    </location>
</feature>
<reference evidence="8 9" key="1">
    <citation type="submission" date="2017-03" db="EMBL/GenBank/DDBJ databases">
        <title>Genomes of endolithic fungi from Antarctica.</title>
        <authorList>
            <person name="Coleine C."/>
            <person name="Masonjones S."/>
            <person name="Stajich J.E."/>
        </authorList>
    </citation>
    <scope>NUCLEOTIDE SEQUENCE [LARGE SCALE GENOMIC DNA]</scope>
    <source>
        <strain evidence="8 9">CCFEE 5187</strain>
    </source>
</reference>
<keyword evidence="4" id="KW-0472">Membrane</keyword>
<dbReference type="Proteomes" id="UP000308768">
    <property type="component" value="Unassembled WGS sequence"/>
</dbReference>
<dbReference type="PANTHER" id="PTHR15407:SF32">
    <property type="entry name" value="PROTEIN (MNN4), PUTATIVE (AFU_ORTHOLOGUE AFUA_1G03790)-RELATED"/>
    <property type="match status" value="1"/>
</dbReference>
<comment type="caution">
    <text evidence="8">The sequence shown here is derived from an EMBL/GenBank/DDBJ whole genome shotgun (WGS) entry which is preliminary data.</text>
</comment>
<keyword evidence="6" id="KW-0732">Signal</keyword>
<evidence type="ECO:0000256" key="6">
    <source>
        <dbReference type="SAM" id="SignalP"/>
    </source>
</evidence>
<comment type="subcellular location">
    <subcellularLocation>
        <location evidence="1">Membrane</location>
        <topology evidence="1">Single-pass membrane protein</topology>
    </subcellularLocation>
</comment>